<evidence type="ECO:0000313" key="1">
    <source>
        <dbReference type="EMBL" id="MEN3748693.1"/>
    </source>
</evidence>
<dbReference type="SUPFAM" id="SSF52540">
    <property type="entry name" value="P-loop containing nucleoside triphosphate hydrolases"/>
    <property type="match status" value="1"/>
</dbReference>
<name>A0ABV0BCD1_9SPHN</name>
<dbReference type="Proteomes" id="UP001427805">
    <property type="component" value="Unassembled WGS sequence"/>
</dbReference>
<gene>
    <name evidence="1" type="ORF">TPR58_16075</name>
</gene>
<protein>
    <submittedName>
        <fullName evidence="1">AAA family ATPase</fullName>
    </submittedName>
</protein>
<dbReference type="RefSeq" id="WP_346247732.1">
    <property type="nucleotide sequence ID" value="NZ_JBDIZK010000010.1"/>
</dbReference>
<dbReference type="InterPro" id="IPR052732">
    <property type="entry name" value="Cell-binding_unc_protein"/>
</dbReference>
<dbReference type="Gene3D" id="3.40.50.300">
    <property type="entry name" value="P-loop containing nucleotide triphosphate hydrolases"/>
    <property type="match status" value="1"/>
</dbReference>
<dbReference type="InterPro" id="IPR027417">
    <property type="entry name" value="P-loop_NTPase"/>
</dbReference>
<comment type="caution">
    <text evidence="1">The sequence shown here is derived from an EMBL/GenBank/DDBJ whole genome shotgun (WGS) entry which is preliminary data.</text>
</comment>
<dbReference type="PANTHER" id="PTHR43883">
    <property type="entry name" value="SLR0207 PROTEIN"/>
    <property type="match status" value="1"/>
</dbReference>
<keyword evidence="2" id="KW-1185">Reference proteome</keyword>
<dbReference type="Pfam" id="PF13671">
    <property type="entry name" value="AAA_33"/>
    <property type="match status" value="1"/>
</dbReference>
<reference evidence="1 2" key="1">
    <citation type="submission" date="2024-05" db="EMBL/GenBank/DDBJ databases">
        <title>Sphingomonas sp. HF-S3 16S ribosomal RNA gene Genome sequencing and assembly.</title>
        <authorList>
            <person name="Lee H."/>
        </authorList>
    </citation>
    <scope>NUCLEOTIDE SEQUENCE [LARGE SCALE GENOMIC DNA]</scope>
    <source>
        <strain evidence="1 2">HF-S3</strain>
    </source>
</reference>
<proteinExistence type="predicted"/>
<dbReference type="EMBL" id="JBDIZK010000010">
    <property type="protein sequence ID" value="MEN3748693.1"/>
    <property type="molecule type" value="Genomic_DNA"/>
</dbReference>
<accession>A0ABV0BCD1</accession>
<sequence>MRVPAGLLLSEIVERRELDHALLMRLADRIAAFHASAERAPGGGAAAIEAELPQQRLEWSRHARHLDSRTANGRFRHGHGALTLDHIIVGEAGPELGAATGTGIDILFDLAALLEDLRCRGLVAAANVIANRYVDLLPQGAQGWSLLPLFVSIHGHDDAVLADSPPRLLALGGLSGTGKSTLARSLGGLMGRAPGARILRSDVFRKRLMGLPPEARLPASHYTQANDADTWEALFESADDHLSCGTSVIIDAVFMRRSERDIAEMLADRWRVPFTGIWLEAPERDRIARVNARSGDASDAGADVVREQSRRSIGELYGWHRMKVNRPQETVVAAARAVIDRPRR</sequence>
<organism evidence="1 2">
    <name type="scientific">Sphingomonas rustica</name>
    <dbReference type="NCBI Taxonomy" id="3103142"/>
    <lineage>
        <taxon>Bacteria</taxon>
        <taxon>Pseudomonadati</taxon>
        <taxon>Pseudomonadota</taxon>
        <taxon>Alphaproteobacteria</taxon>
        <taxon>Sphingomonadales</taxon>
        <taxon>Sphingomonadaceae</taxon>
        <taxon>Sphingomonas</taxon>
    </lineage>
</organism>
<dbReference type="PANTHER" id="PTHR43883:SF1">
    <property type="entry name" value="GLUCONOKINASE"/>
    <property type="match status" value="1"/>
</dbReference>
<evidence type="ECO:0000313" key="2">
    <source>
        <dbReference type="Proteomes" id="UP001427805"/>
    </source>
</evidence>